<evidence type="ECO:0000313" key="1">
    <source>
        <dbReference type="EMBL" id="KAL1252233.1"/>
    </source>
</evidence>
<name>A0ABR3LHC6_9TELE</name>
<dbReference type="Proteomes" id="UP001558613">
    <property type="component" value="Unassembled WGS sequence"/>
</dbReference>
<keyword evidence="2" id="KW-1185">Reference proteome</keyword>
<proteinExistence type="predicted"/>
<dbReference type="EMBL" id="JAYMGO010000022">
    <property type="protein sequence ID" value="KAL1252233.1"/>
    <property type="molecule type" value="Genomic_DNA"/>
</dbReference>
<sequence>MTQQSHHHFAVKTDASQSLHFISFTFEYLHHLPPEDQAEFEFHFYHVHYLLLKTSPGYDEKKTKKTEKLSPRGTKPNFITTHEVKRDIRQPAAMRGSIIDLRKQVLEFLFLTLTFVLL</sequence>
<gene>
    <name evidence="1" type="ORF">QQF64_020029</name>
</gene>
<evidence type="ECO:0000313" key="2">
    <source>
        <dbReference type="Proteomes" id="UP001558613"/>
    </source>
</evidence>
<comment type="caution">
    <text evidence="1">The sequence shown here is derived from an EMBL/GenBank/DDBJ whole genome shotgun (WGS) entry which is preliminary data.</text>
</comment>
<accession>A0ABR3LHC6</accession>
<reference evidence="1 2" key="1">
    <citation type="submission" date="2023-09" db="EMBL/GenBank/DDBJ databases">
        <authorList>
            <person name="Wang M."/>
        </authorList>
    </citation>
    <scope>NUCLEOTIDE SEQUENCE [LARGE SCALE GENOMIC DNA]</scope>
    <source>
        <strain evidence="1">GT-2023</strain>
        <tissue evidence="1">Liver</tissue>
    </source>
</reference>
<organism evidence="1 2">
    <name type="scientific">Cirrhinus molitorella</name>
    <name type="common">mud carp</name>
    <dbReference type="NCBI Taxonomy" id="172907"/>
    <lineage>
        <taxon>Eukaryota</taxon>
        <taxon>Metazoa</taxon>
        <taxon>Chordata</taxon>
        <taxon>Craniata</taxon>
        <taxon>Vertebrata</taxon>
        <taxon>Euteleostomi</taxon>
        <taxon>Actinopterygii</taxon>
        <taxon>Neopterygii</taxon>
        <taxon>Teleostei</taxon>
        <taxon>Ostariophysi</taxon>
        <taxon>Cypriniformes</taxon>
        <taxon>Cyprinidae</taxon>
        <taxon>Labeoninae</taxon>
        <taxon>Labeonini</taxon>
        <taxon>Cirrhinus</taxon>
    </lineage>
</organism>
<protein>
    <submittedName>
        <fullName evidence="1">Uncharacterized protein</fullName>
    </submittedName>
</protein>